<reference evidence="13" key="2">
    <citation type="submission" date="2009-11" db="EMBL/GenBank/DDBJ databases">
        <title>The Genome Sequence of Allomyces macrogynus strain ATCC 38327.</title>
        <authorList>
            <consortium name="The Broad Institute Genome Sequencing Platform"/>
            <person name="Russ C."/>
            <person name="Cuomo C."/>
            <person name="Shea T."/>
            <person name="Young S.K."/>
            <person name="Zeng Q."/>
            <person name="Koehrsen M."/>
            <person name="Haas B."/>
            <person name="Borodovsky M."/>
            <person name="Guigo R."/>
            <person name="Alvarado L."/>
            <person name="Berlin A."/>
            <person name="Borenstein D."/>
            <person name="Chen Z."/>
            <person name="Engels R."/>
            <person name="Freedman E."/>
            <person name="Gellesch M."/>
            <person name="Goldberg J."/>
            <person name="Griggs A."/>
            <person name="Gujja S."/>
            <person name="Heiman D."/>
            <person name="Hepburn T."/>
            <person name="Howarth C."/>
            <person name="Jen D."/>
            <person name="Larson L."/>
            <person name="Lewis B."/>
            <person name="Mehta T."/>
            <person name="Park D."/>
            <person name="Pearson M."/>
            <person name="Roberts A."/>
            <person name="Saif S."/>
            <person name="Shenoy N."/>
            <person name="Sisk P."/>
            <person name="Stolte C."/>
            <person name="Sykes S."/>
            <person name="Walk T."/>
            <person name="White J."/>
            <person name="Yandava C."/>
            <person name="Burger G."/>
            <person name="Gray M.W."/>
            <person name="Holland P.W.H."/>
            <person name="King N."/>
            <person name="Lang F.B.F."/>
            <person name="Roger A.J."/>
            <person name="Ruiz-Trillo I."/>
            <person name="Lander E."/>
            <person name="Nusbaum C."/>
        </authorList>
    </citation>
    <scope>NUCLEOTIDE SEQUENCE [LARGE SCALE GENOMIC DNA]</scope>
    <source>
        <strain evidence="13">ATCC 38327</strain>
    </source>
</reference>
<name>A0A0L0TDB6_ALLM3</name>
<dbReference type="EMBL" id="GG745382">
    <property type="protein sequence ID" value="KNE72665.1"/>
    <property type="molecule type" value="Genomic_DNA"/>
</dbReference>
<evidence type="ECO:0000256" key="1">
    <source>
        <dbReference type="ARBA" id="ARBA00004613"/>
    </source>
</evidence>
<evidence type="ECO:0000256" key="8">
    <source>
        <dbReference type="ARBA" id="ARBA00023049"/>
    </source>
</evidence>
<keyword evidence="7 10" id="KW-0862">Zinc</keyword>
<reference evidence="12 13" key="1">
    <citation type="submission" date="2009-11" db="EMBL/GenBank/DDBJ databases">
        <title>Annotation of Allomyces macrogynus ATCC 38327.</title>
        <authorList>
            <consortium name="The Broad Institute Genome Sequencing Platform"/>
            <person name="Russ C."/>
            <person name="Cuomo C."/>
            <person name="Burger G."/>
            <person name="Gray M.W."/>
            <person name="Holland P.W.H."/>
            <person name="King N."/>
            <person name="Lang F.B.F."/>
            <person name="Roger A.J."/>
            <person name="Ruiz-Trillo I."/>
            <person name="Young S.K."/>
            <person name="Zeng Q."/>
            <person name="Gargeya S."/>
            <person name="Fitzgerald M."/>
            <person name="Haas B."/>
            <person name="Abouelleil A."/>
            <person name="Alvarado L."/>
            <person name="Arachchi H.M."/>
            <person name="Berlin A."/>
            <person name="Chapman S.B."/>
            <person name="Gearin G."/>
            <person name="Goldberg J."/>
            <person name="Griggs A."/>
            <person name="Gujja S."/>
            <person name="Hansen M."/>
            <person name="Heiman D."/>
            <person name="Howarth C."/>
            <person name="Larimer J."/>
            <person name="Lui A."/>
            <person name="MacDonald P.J.P."/>
            <person name="McCowen C."/>
            <person name="Montmayeur A."/>
            <person name="Murphy C."/>
            <person name="Neiman D."/>
            <person name="Pearson M."/>
            <person name="Priest M."/>
            <person name="Roberts A."/>
            <person name="Saif S."/>
            <person name="Shea T."/>
            <person name="Sisk P."/>
            <person name="Stolte C."/>
            <person name="Sykes S."/>
            <person name="Wortman J."/>
            <person name="Nusbaum C."/>
            <person name="Birren B."/>
        </authorList>
    </citation>
    <scope>NUCLEOTIDE SEQUENCE [LARGE SCALE GENOMIC DNA]</scope>
    <source>
        <strain evidence="12 13">ATCC 38327</strain>
    </source>
</reference>
<dbReference type="GO" id="GO:0006508">
    <property type="term" value="P:proteolysis"/>
    <property type="evidence" value="ECO:0007669"/>
    <property type="project" value="UniProtKB-KW"/>
</dbReference>
<gene>
    <name evidence="12" type="ORF">AMAG_16424</name>
</gene>
<evidence type="ECO:0000256" key="10">
    <source>
        <dbReference type="PIRSR" id="PIRSR601842-2"/>
    </source>
</evidence>
<keyword evidence="3 11" id="KW-0964">Secreted</keyword>
<dbReference type="Proteomes" id="UP000054350">
    <property type="component" value="Unassembled WGS sequence"/>
</dbReference>
<evidence type="ECO:0000313" key="12">
    <source>
        <dbReference type="EMBL" id="KNE72665.1"/>
    </source>
</evidence>
<dbReference type="InterPro" id="IPR001842">
    <property type="entry name" value="Peptidase_M36"/>
</dbReference>
<evidence type="ECO:0000256" key="5">
    <source>
        <dbReference type="ARBA" id="ARBA00022723"/>
    </source>
</evidence>
<dbReference type="VEuPathDB" id="FungiDB:AMAG_16424"/>
<dbReference type="Gene3D" id="1.10.390.10">
    <property type="entry name" value="Neutral Protease Domain 2"/>
    <property type="match status" value="1"/>
</dbReference>
<organism evidence="12 13">
    <name type="scientific">Allomyces macrogynus (strain ATCC 38327)</name>
    <name type="common">Allomyces javanicus var. macrogynus</name>
    <dbReference type="NCBI Taxonomy" id="578462"/>
    <lineage>
        <taxon>Eukaryota</taxon>
        <taxon>Fungi</taxon>
        <taxon>Fungi incertae sedis</taxon>
        <taxon>Blastocladiomycota</taxon>
        <taxon>Blastocladiomycetes</taxon>
        <taxon>Blastocladiales</taxon>
        <taxon>Blastocladiaceae</taxon>
        <taxon>Allomyces</taxon>
    </lineage>
</organism>
<dbReference type="OMA" id="DEYKEPH"/>
<keyword evidence="4 11" id="KW-0645">Protease</keyword>
<comment type="subcellular location">
    <subcellularLocation>
        <location evidence="1 11">Secreted</location>
    </subcellularLocation>
</comment>
<evidence type="ECO:0000256" key="4">
    <source>
        <dbReference type="ARBA" id="ARBA00022670"/>
    </source>
</evidence>
<dbReference type="AlphaFoldDB" id="A0A0L0TDB6"/>
<evidence type="ECO:0000256" key="6">
    <source>
        <dbReference type="ARBA" id="ARBA00022801"/>
    </source>
</evidence>
<feature type="binding site" evidence="10">
    <location>
        <position position="3"/>
    </location>
    <ligand>
        <name>Zn(2+)</name>
        <dbReference type="ChEBI" id="CHEBI:29105"/>
        <note>catalytic</note>
    </ligand>
</feature>
<comment type="cofactor">
    <cofactor evidence="10">
        <name>Zn(2+)</name>
        <dbReference type="ChEBI" id="CHEBI:29105"/>
    </cofactor>
    <text evidence="10">Binds 1 zinc ion per subunit.</text>
</comment>
<accession>A0A0L0TDB6</accession>
<evidence type="ECO:0000256" key="11">
    <source>
        <dbReference type="RuleBase" id="RU364017"/>
    </source>
</evidence>
<keyword evidence="5 10" id="KW-0479">Metal-binding</keyword>
<protein>
    <recommendedName>
        <fullName evidence="11">Extracellular metalloproteinase</fullName>
        <ecNumber evidence="11">3.4.24.-</ecNumber>
    </recommendedName>
    <alternativeName>
        <fullName evidence="11">Fungalysin</fullName>
    </alternativeName>
</protein>
<dbReference type="eggNOG" id="ENOG502QTDC">
    <property type="taxonomic scope" value="Eukaryota"/>
</dbReference>
<dbReference type="GO" id="GO:0004222">
    <property type="term" value="F:metalloendopeptidase activity"/>
    <property type="evidence" value="ECO:0007669"/>
    <property type="project" value="InterPro"/>
</dbReference>
<dbReference type="InterPro" id="IPR027268">
    <property type="entry name" value="Peptidase_M4/M1_CTD_sf"/>
</dbReference>
<keyword evidence="13" id="KW-1185">Reference proteome</keyword>
<dbReference type="Pfam" id="PF02128">
    <property type="entry name" value="Peptidase_M36"/>
    <property type="match status" value="1"/>
</dbReference>
<dbReference type="PANTHER" id="PTHR33478">
    <property type="entry name" value="EXTRACELLULAR METALLOPROTEINASE MEP"/>
    <property type="match status" value="1"/>
</dbReference>
<keyword evidence="6 11" id="KW-0378">Hydrolase</keyword>
<evidence type="ECO:0000256" key="7">
    <source>
        <dbReference type="ARBA" id="ARBA00022833"/>
    </source>
</evidence>
<comment type="similarity">
    <text evidence="2 11">Belongs to the peptidase M36 family.</text>
</comment>
<keyword evidence="9 11" id="KW-0865">Zymogen</keyword>
<dbReference type="InterPro" id="IPR050371">
    <property type="entry name" value="Fungal_virulence_M36"/>
</dbReference>
<evidence type="ECO:0000256" key="9">
    <source>
        <dbReference type="ARBA" id="ARBA00023145"/>
    </source>
</evidence>
<dbReference type="OrthoDB" id="3227768at2759"/>
<dbReference type="EC" id="3.4.24.-" evidence="11"/>
<dbReference type="PANTHER" id="PTHR33478:SF1">
    <property type="entry name" value="EXTRACELLULAR METALLOPROTEINASE MEP"/>
    <property type="match status" value="1"/>
</dbReference>
<evidence type="ECO:0000313" key="13">
    <source>
        <dbReference type="Proteomes" id="UP000054350"/>
    </source>
</evidence>
<evidence type="ECO:0000256" key="2">
    <source>
        <dbReference type="ARBA" id="ARBA00006006"/>
    </source>
</evidence>
<dbReference type="SUPFAM" id="SSF55486">
    <property type="entry name" value="Metalloproteases ('zincins'), catalytic domain"/>
    <property type="match status" value="1"/>
</dbReference>
<proteinExistence type="inferred from homology"/>
<keyword evidence="8 11" id="KW-0482">Metalloprotease</keyword>
<dbReference type="GO" id="GO:0005615">
    <property type="term" value="C:extracellular space"/>
    <property type="evidence" value="ECO:0007669"/>
    <property type="project" value="InterPro"/>
</dbReference>
<evidence type="ECO:0000256" key="3">
    <source>
        <dbReference type="ARBA" id="ARBA00022525"/>
    </source>
</evidence>
<dbReference type="GO" id="GO:0008270">
    <property type="term" value="F:zinc ion binding"/>
    <property type="evidence" value="ECO:0007669"/>
    <property type="project" value="InterPro"/>
</dbReference>
<sequence length="177" mass="19200">MGEGWSDIFSLIAILLDDPNVTRNTPMPVATYVAGSPAGIRKYPYSTDKAINPSVYSFLAQDEYKEPHNMGEVWASMLFEVYWNLVDKYGCGPIEQRNLGVGNALMLQLIMDGLKLQPCRPTFVDARNAILLADNNLTGGANQCLIWNGFAGRGLGIAAVPGVYVDSNVVPPECEGA</sequence>